<proteinExistence type="predicted"/>
<protein>
    <submittedName>
        <fullName evidence="1">Uncharacterized protein</fullName>
    </submittedName>
</protein>
<name>A0A7J7MK68_9MAGN</name>
<keyword evidence="2" id="KW-1185">Reference proteome</keyword>
<organism evidence="1 2">
    <name type="scientific">Kingdonia uniflora</name>
    <dbReference type="NCBI Taxonomy" id="39325"/>
    <lineage>
        <taxon>Eukaryota</taxon>
        <taxon>Viridiplantae</taxon>
        <taxon>Streptophyta</taxon>
        <taxon>Embryophyta</taxon>
        <taxon>Tracheophyta</taxon>
        <taxon>Spermatophyta</taxon>
        <taxon>Magnoliopsida</taxon>
        <taxon>Ranunculales</taxon>
        <taxon>Circaeasteraceae</taxon>
        <taxon>Kingdonia</taxon>
    </lineage>
</organism>
<accession>A0A7J7MK68</accession>
<comment type="caution">
    <text evidence="1">The sequence shown here is derived from an EMBL/GenBank/DDBJ whole genome shotgun (WGS) entry which is preliminary data.</text>
</comment>
<evidence type="ECO:0000313" key="2">
    <source>
        <dbReference type="Proteomes" id="UP000541444"/>
    </source>
</evidence>
<sequence>MYLRSYEAGPGYRSSVTTVMGTCIGYCMTSQLDRISDPRRECMLGSRYCGSRLIRTNHTKRT</sequence>
<evidence type="ECO:0000313" key="1">
    <source>
        <dbReference type="EMBL" id="KAF6155315.1"/>
    </source>
</evidence>
<dbReference type="AlphaFoldDB" id="A0A7J7MK68"/>
<gene>
    <name evidence="1" type="ORF">GIB67_019841</name>
</gene>
<dbReference type="Proteomes" id="UP000541444">
    <property type="component" value="Unassembled WGS sequence"/>
</dbReference>
<reference evidence="1 2" key="1">
    <citation type="journal article" date="2020" name="IScience">
        <title>Genome Sequencing of the Endangered Kingdonia uniflora (Circaeasteraceae, Ranunculales) Reveals Potential Mechanisms of Evolutionary Specialization.</title>
        <authorList>
            <person name="Sun Y."/>
            <person name="Deng T."/>
            <person name="Zhang A."/>
            <person name="Moore M.J."/>
            <person name="Landis J.B."/>
            <person name="Lin N."/>
            <person name="Zhang H."/>
            <person name="Zhang X."/>
            <person name="Huang J."/>
            <person name="Zhang X."/>
            <person name="Sun H."/>
            <person name="Wang H."/>
        </authorList>
    </citation>
    <scope>NUCLEOTIDE SEQUENCE [LARGE SCALE GENOMIC DNA]</scope>
    <source>
        <strain evidence="1">TB1705</strain>
        <tissue evidence="1">Leaf</tissue>
    </source>
</reference>
<dbReference type="EMBL" id="JACGCM010001428">
    <property type="protein sequence ID" value="KAF6155315.1"/>
    <property type="molecule type" value="Genomic_DNA"/>
</dbReference>